<sequence length="253" mass="27456">MGATFEPAHDWFGEVLPEGLPLGETTTVSGPGGSGKPLTGFAVVESWLDRGGSVVFLLTNSGKAFVAETMAELYDFDVDDVGDRLTFVDFDPDREPTVEAIDDDADGPIRANLLEPDVWDAALSRATDRVDGDGPGTLVFGTALNLFLFSPTYGEDSLAAFLETIERDDENTYLFTVSTSAFEDQIARVEDASDTVLVTEMDDGRLTLRGERSDSVAIETDDVEVPFTPEQLEQIKSVSEQTRTSLIPTIKEI</sequence>
<dbReference type="GeneID" id="8384103"/>
<dbReference type="KEGG" id="hut:Huta_1815"/>
<dbReference type="RefSeq" id="WP_015789557.1">
    <property type="nucleotide sequence ID" value="NC_013158.1"/>
</dbReference>
<proteinExistence type="predicted"/>
<dbReference type="EMBL" id="CP001687">
    <property type="protein sequence ID" value="ACV11985.1"/>
    <property type="molecule type" value="Genomic_DNA"/>
</dbReference>
<gene>
    <name evidence="1" type="ordered locus">Huta_1815</name>
</gene>
<dbReference type="SUPFAM" id="SSF52540">
    <property type="entry name" value="P-loop containing nucleoside triphosphate hydrolases"/>
    <property type="match status" value="1"/>
</dbReference>
<keyword evidence="2" id="KW-1185">Reference proteome</keyword>
<dbReference type="HOGENOM" id="CLU_1110408_0_0_2"/>
<evidence type="ECO:0000313" key="2">
    <source>
        <dbReference type="Proteomes" id="UP000002071"/>
    </source>
</evidence>
<evidence type="ECO:0008006" key="3">
    <source>
        <dbReference type="Google" id="ProtNLM"/>
    </source>
</evidence>
<dbReference type="Gene3D" id="3.40.50.300">
    <property type="entry name" value="P-loop containing nucleotide triphosphate hydrolases"/>
    <property type="match status" value="1"/>
</dbReference>
<evidence type="ECO:0000313" key="1">
    <source>
        <dbReference type="EMBL" id="ACV11985.1"/>
    </source>
</evidence>
<protein>
    <recommendedName>
        <fullName evidence="3">KaiC-like domain-containing protein</fullName>
    </recommendedName>
</protein>
<dbReference type="AlphaFoldDB" id="C7NRP9"/>
<dbReference type="eggNOG" id="arCOG01174">
    <property type="taxonomic scope" value="Archaea"/>
</dbReference>
<dbReference type="InterPro" id="IPR027417">
    <property type="entry name" value="P-loop_NTPase"/>
</dbReference>
<dbReference type="Proteomes" id="UP000002071">
    <property type="component" value="Chromosome"/>
</dbReference>
<accession>C7NRP9</accession>
<reference evidence="1 2" key="1">
    <citation type="journal article" date="2009" name="Stand. Genomic Sci.">
        <title>Complete genome sequence of Halorhabdus utahensis type strain (AX-2).</title>
        <authorList>
            <person name="Anderson I."/>
            <person name="Tindall B.J."/>
            <person name="Pomrenke H."/>
            <person name="Goker M."/>
            <person name="Lapidus A."/>
            <person name="Nolan M."/>
            <person name="Copeland A."/>
            <person name="Glavina Del Rio T."/>
            <person name="Chen F."/>
            <person name="Tice H."/>
            <person name="Cheng J.F."/>
            <person name="Lucas S."/>
            <person name="Chertkov O."/>
            <person name="Bruce D."/>
            <person name="Brettin T."/>
            <person name="Detter J.C."/>
            <person name="Han C."/>
            <person name="Goodwin L."/>
            <person name="Land M."/>
            <person name="Hauser L."/>
            <person name="Chang Y.J."/>
            <person name="Jeffries C.D."/>
            <person name="Pitluck S."/>
            <person name="Pati A."/>
            <person name="Mavromatis K."/>
            <person name="Ivanova N."/>
            <person name="Ovchinnikova G."/>
            <person name="Chen A."/>
            <person name="Palaniappan K."/>
            <person name="Chain P."/>
            <person name="Rohde M."/>
            <person name="Bristow J."/>
            <person name="Eisen J.A."/>
            <person name="Markowitz V."/>
            <person name="Hugenholtz P."/>
            <person name="Kyrpides N.C."/>
            <person name="Klenk H.P."/>
        </authorList>
    </citation>
    <scope>NUCLEOTIDE SEQUENCE [LARGE SCALE GENOMIC DNA]</scope>
    <source>
        <strain evidence="2">DSM 12940 / JCM 11049 / AX-2</strain>
    </source>
</reference>
<organism evidence="1 2">
    <name type="scientific">Halorhabdus utahensis (strain DSM 12940 / JCM 11049 / AX-2)</name>
    <dbReference type="NCBI Taxonomy" id="519442"/>
    <lineage>
        <taxon>Archaea</taxon>
        <taxon>Methanobacteriati</taxon>
        <taxon>Methanobacteriota</taxon>
        <taxon>Stenosarchaea group</taxon>
        <taxon>Halobacteria</taxon>
        <taxon>Halobacteriales</taxon>
        <taxon>Haloarculaceae</taxon>
        <taxon>Halorhabdus</taxon>
    </lineage>
</organism>
<dbReference type="OrthoDB" id="100682at2157"/>
<name>C7NRP9_HALUD</name>